<evidence type="ECO:0000256" key="6">
    <source>
        <dbReference type="ARBA" id="ARBA00023251"/>
    </source>
</evidence>
<keyword evidence="6" id="KW-0046">Antibiotic resistance</keyword>
<organism evidence="8 9">
    <name type="scientific">Rhodocytophaga aerolata</name>
    <dbReference type="NCBI Taxonomy" id="455078"/>
    <lineage>
        <taxon>Bacteria</taxon>
        <taxon>Pseudomonadati</taxon>
        <taxon>Bacteroidota</taxon>
        <taxon>Cytophagia</taxon>
        <taxon>Cytophagales</taxon>
        <taxon>Rhodocytophagaceae</taxon>
        <taxon>Rhodocytophaga</taxon>
    </lineage>
</organism>
<evidence type="ECO:0000256" key="5">
    <source>
        <dbReference type="ARBA" id="ARBA00022801"/>
    </source>
</evidence>
<dbReference type="SUPFAM" id="SSF56601">
    <property type="entry name" value="beta-lactamase/transpeptidase-like"/>
    <property type="match status" value="1"/>
</dbReference>
<dbReference type="InterPro" id="IPR012338">
    <property type="entry name" value="Beta-lactam/transpept-like"/>
</dbReference>
<dbReference type="Pfam" id="PF00905">
    <property type="entry name" value="Transpeptidase"/>
    <property type="match status" value="1"/>
</dbReference>
<evidence type="ECO:0000256" key="2">
    <source>
        <dbReference type="ARBA" id="ARBA00007898"/>
    </source>
</evidence>
<evidence type="ECO:0000313" key="8">
    <source>
        <dbReference type="EMBL" id="MDO1449103.1"/>
    </source>
</evidence>
<proteinExistence type="inferred from homology"/>
<keyword evidence="9" id="KW-1185">Reference proteome</keyword>
<dbReference type="InterPro" id="IPR050515">
    <property type="entry name" value="Beta-lactam/transpept"/>
</dbReference>
<dbReference type="PANTHER" id="PTHR30627:SF6">
    <property type="entry name" value="BETA-LACTAMASE YBXI-RELATED"/>
    <property type="match status" value="1"/>
</dbReference>
<accession>A0ABT8RAH5</accession>
<dbReference type="RefSeq" id="WP_302039904.1">
    <property type="nucleotide sequence ID" value="NZ_JAUKPO010000016.1"/>
</dbReference>
<reference evidence="8" key="1">
    <citation type="submission" date="2023-07" db="EMBL/GenBank/DDBJ databases">
        <title>The genome sequence of Rhodocytophaga aerolata KACC 12507.</title>
        <authorList>
            <person name="Zhang X."/>
        </authorList>
    </citation>
    <scope>NUCLEOTIDE SEQUENCE</scope>
    <source>
        <strain evidence="8">KACC 12507</strain>
    </source>
</reference>
<feature type="domain" description="Penicillin-binding protein transpeptidase" evidence="7">
    <location>
        <begin position="37"/>
        <end position="227"/>
    </location>
</feature>
<keyword evidence="4" id="KW-0732">Signal</keyword>
<evidence type="ECO:0000256" key="3">
    <source>
        <dbReference type="ARBA" id="ARBA00012865"/>
    </source>
</evidence>
<evidence type="ECO:0000256" key="1">
    <source>
        <dbReference type="ARBA" id="ARBA00001526"/>
    </source>
</evidence>
<dbReference type="Proteomes" id="UP001168528">
    <property type="component" value="Unassembled WGS sequence"/>
</dbReference>
<comment type="catalytic activity">
    <reaction evidence="1">
        <text>a beta-lactam + H2O = a substituted beta-amino acid</text>
        <dbReference type="Rhea" id="RHEA:20401"/>
        <dbReference type="ChEBI" id="CHEBI:15377"/>
        <dbReference type="ChEBI" id="CHEBI:35627"/>
        <dbReference type="ChEBI" id="CHEBI:140347"/>
        <dbReference type="EC" id="3.5.2.6"/>
    </reaction>
</comment>
<sequence length="249" mass="29012">MQAHAQTDLQKHFKNCNLPGSITIYDLKNNKWTYSDEKDASRATVPASTFKIINSLIALEEGVIKDENEVMKWDGVQRDISPWNADTDMKNAYKNSTVWFYQELARQIGKDKYAAYLKKCTYGNQKLTSAIDRFWLDGSLAISPKNQVEFLKSFYEEKLPFSKRSYEIVKRIMLQEVPENATYELRAKTGWGKVEAQDIGWWVGYVEKKDNVYFFATRVQKPIEITNENFMDCRKEITKKVLTDLNILP</sequence>
<dbReference type="GO" id="GO:0008800">
    <property type="term" value="F:beta-lactamase activity"/>
    <property type="evidence" value="ECO:0007669"/>
    <property type="project" value="UniProtKB-EC"/>
</dbReference>
<dbReference type="InterPro" id="IPR001460">
    <property type="entry name" value="PCN-bd_Tpept"/>
</dbReference>
<evidence type="ECO:0000256" key="4">
    <source>
        <dbReference type="ARBA" id="ARBA00022729"/>
    </source>
</evidence>
<protein>
    <recommendedName>
        <fullName evidence="3">beta-lactamase</fullName>
        <ecNumber evidence="3">3.5.2.6</ecNumber>
    </recommendedName>
</protein>
<gene>
    <name evidence="8" type="primary">blaOXA</name>
    <name evidence="8" type="ORF">Q0590_22695</name>
</gene>
<name>A0ABT8RAH5_9BACT</name>
<comment type="similarity">
    <text evidence="2">Belongs to the class-D beta-lactamase family.</text>
</comment>
<comment type="caution">
    <text evidence="8">The sequence shown here is derived from an EMBL/GenBank/DDBJ whole genome shotgun (WGS) entry which is preliminary data.</text>
</comment>
<evidence type="ECO:0000259" key="7">
    <source>
        <dbReference type="Pfam" id="PF00905"/>
    </source>
</evidence>
<dbReference type="EMBL" id="JAUKPO010000016">
    <property type="protein sequence ID" value="MDO1449103.1"/>
    <property type="molecule type" value="Genomic_DNA"/>
</dbReference>
<dbReference type="Gene3D" id="3.40.710.10">
    <property type="entry name" value="DD-peptidase/beta-lactamase superfamily"/>
    <property type="match status" value="1"/>
</dbReference>
<dbReference type="EC" id="3.5.2.6" evidence="3"/>
<dbReference type="NCBIfam" id="NF012161">
    <property type="entry name" value="bla_class_D_main"/>
    <property type="match status" value="1"/>
</dbReference>
<keyword evidence="5 8" id="KW-0378">Hydrolase</keyword>
<dbReference type="PANTHER" id="PTHR30627">
    <property type="entry name" value="PEPTIDOGLYCAN D,D-TRANSPEPTIDASE"/>
    <property type="match status" value="1"/>
</dbReference>
<evidence type="ECO:0000313" key="9">
    <source>
        <dbReference type="Proteomes" id="UP001168528"/>
    </source>
</evidence>